<reference evidence="3" key="1">
    <citation type="submission" date="2018-03" db="EMBL/GenBank/DDBJ databases">
        <title>New taxa in the Lactobacillus gasseri group.</title>
        <authorList>
            <person name="Tanizawa Y."/>
            <person name="Tohno M."/>
            <person name="Endo A."/>
            <person name="Arita M."/>
        </authorList>
    </citation>
    <scope>NUCLEOTIDE SEQUENCE [LARGE SCALE GENOMIC DNA]</scope>
    <source>
        <strain evidence="3">DSM 24759</strain>
    </source>
</reference>
<dbReference type="InterPro" id="IPR027607">
    <property type="entry name" value="Surf_Exclu_SEC10/PgrA"/>
</dbReference>
<evidence type="ECO:0000256" key="1">
    <source>
        <dbReference type="SAM" id="SignalP"/>
    </source>
</evidence>
<evidence type="ECO:0000313" key="3">
    <source>
        <dbReference type="Proteomes" id="UP000257317"/>
    </source>
</evidence>
<evidence type="ECO:0000313" key="2">
    <source>
        <dbReference type="EMBL" id="GBG05215.1"/>
    </source>
</evidence>
<sequence>MKNVKLLSKISIAALLTVGGVATVNQVNNSVKTETVHAATTEQTRITLPAGYTARRILNVNNNRISNADKRALVQASQQGMKQNTFYDNNAKDKTTMVNTTNMTWSQKVEINRYALSLINSARSQMGKKAWVLNTSAMAFADRVAKEYTNNNKSDWDADHYVPGITRAAVASGLKNAGQVYEDESGLPITSQFNGSVRSMYALKEQIYFNVKQMLFGGFYGSMTNFNDASHYTEWQHAGDLLGLRSLRGADAPTKYFGLSFSGLKTNKSRISVHFMGVADRYIANRRVFNTKANI</sequence>
<gene>
    <name evidence="2" type="ORF">LrDSM24759_11290</name>
</gene>
<accession>A0A2Z6TDY9</accession>
<dbReference type="EMBL" id="BFBY01000008">
    <property type="protein sequence ID" value="GBG05215.1"/>
    <property type="molecule type" value="Genomic_DNA"/>
</dbReference>
<name>A0A2Z6TDY9_9LACO</name>
<comment type="caution">
    <text evidence="2">The sequence shown here is derived from an EMBL/GenBank/DDBJ whole genome shotgun (WGS) entry which is preliminary data.</text>
</comment>
<dbReference type="OrthoDB" id="2285944at2"/>
<protein>
    <recommendedName>
        <fullName evidence="4">SEC10/PgrA surface exclusion domain-containing protein</fullName>
    </recommendedName>
</protein>
<dbReference type="NCBIfam" id="TIGR04320">
    <property type="entry name" value="Surf_Exclu_PgrA"/>
    <property type="match status" value="1"/>
</dbReference>
<keyword evidence="3" id="KW-1185">Reference proteome</keyword>
<feature type="chain" id="PRO_5039142682" description="SEC10/PgrA surface exclusion domain-containing protein" evidence="1">
    <location>
        <begin position="25"/>
        <end position="295"/>
    </location>
</feature>
<dbReference type="RefSeq" id="WP_117118541.1">
    <property type="nucleotide sequence ID" value="NZ_BFBY01000008.1"/>
</dbReference>
<dbReference type="Proteomes" id="UP000257317">
    <property type="component" value="Unassembled WGS sequence"/>
</dbReference>
<keyword evidence="1" id="KW-0732">Signal</keyword>
<organism evidence="2 3">
    <name type="scientific">Lactobacillus rodentium</name>
    <dbReference type="NCBI Taxonomy" id="947835"/>
    <lineage>
        <taxon>Bacteria</taxon>
        <taxon>Bacillati</taxon>
        <taxon>Bacillota</taxon>
        <taxon>Bacilli</taxon>
        <taxon>Lactobacillales</taxon>
        <taxon>Lactobacillaceae</taxon>
        <taxon>Lactobacillus</taxon>
    </lineage>
</organism>
<proteinExistence type="predicted"/>
<feature type="signal peptide" evidence="1">
    <location>
        <begin position="1"/>
        <end position="24"/>
    </location>
</feature>
<evidence type="ECO:0008006" key="4">
    <source>
        <dbReference type="Google" id="ProtNLM"/>
    </source>
</evidence>
<dbReference type="AlphaFoldDB" id="A0A2Z6TDY9"/>